<dbReference type="InterPro" id="IPR003607">
    <property type="entry name" value="HD/PDEase_dom"/>
</dbReference>
<feature type="domain" description="HD" evidence="1">
    <location>
        <begin position="25"/>
        <end position="151"/>
    </location>
</feature>
<dbReference type="Pfam" id="PF01966">
    <property type="entry name" value="HD"/>
    <property type="match status" value="1"/>
</dbReference>
<dbReference type="InterPro" id="IPR050135">
    <property type="entry name" value="dGTPase-like"/>
</dbReference>
<sequence length="414" mass="46996">MFQRLRHIRQNGVLNLVFHGAEHSRFAHAMGVAWVAGKIFDAAFRNTRNRSLCMDRKQDREDTVLAALLHDVGHGPFSHTLEDILKSLSVKFDHEDMTKRILVEEGSEIATVLGERGRRLVPFIDKKQRDPSRWFYDIVSSALDADRLDYLLRDSTMAGVWSNRFDIGRLIDALGVKDDELVVDARARDVVESYLLAMEQMYASVYYHHTNRAASFLLRAVVARAVDVARADARQKNKLFPRRDGQDDPLWQTVEKGTAVPLSVYEALDENHVWSLISLWTSAADSILAELAKALKTRKLPKAVVFRKVMTLPPKALSKLEIKAKEFFARARPGVDSKYYIGEDKPERKAYTGGTHEEGYVGSIKLIHPDGRTEAIEETDRTIAKVLKDKAAYPSLIVPKVIRRDVLEELESMQ</sequence>
<dbReference type="GO" id="GO:0008832">
    <property type="term" value="F:dGTPase activity"/>
    <property type="evidence" value="ECO:0007669"/>
    <property type="project" value="TreeGrafter"/>
</dbReference>
<dbReference type="SUPFAM" id="SSF109604">
    <property type="entry name" value="HD-domain/PDEase-like"/>
    <property type="match status" value="1"/>
</dbReference>
<evidence type="ECO:0000259" key="1">
    <source>
        <dbReference type="PROSITE" id="PS51831"/>
    </source>
</evidence>
<name>A0A6N7Q0A6_9BACT</name>
<dbReference type="CDD" id="cd00077">
    <property type="entry name" value="HDc"/>
    <property type="match status" value="1"/>
</dbReference>
<dbReference type="InterPro" id="IPR006674">
    <property type="entry name" value="HD_domain"/>
</dbReference>
<dbReference type="PANTHER" id="PTHR11373">
    <property type="entry name" value="DEOXYNUCLEOSIDE TRIPHOSPHATE TRIPHOSPHOHYDROLASE"/>
    <property type="match status" value="1"/>
</dbReference>
<proteinExistence type="predicted"/>
<reference evidence="2 3" key="1">
    <citation type="submission" date="2019-10" db="EMBL/GenBank/DDBJ databases">
        <title>A soil myxobacterium in the family Polyangiaceae.</title>
        <authorList>
            <person name="Li Y."/>
            <person name="Wang J."/>
        </authorList>
    </citation>
    <scope>NUCLEOTIDE SEQUENCE [LARGE SCALE GENOMIC DNA]</scope>
    <source>
        <strain evidence="2 3">DSM 14734</strain>
    </source>
</reference>
<dbReference type="SMART" id="SM00471">
    <property type="entry name" value="HDc"/>
    <property type="match status" value="1"/>
</dbReference>
<dbReference type="OrthoDB" id="9803619at2"/>
<gene>
    <name evidence="2" type="ORF">GF068_27965</name>
</gene>
<accession>A0A6N7Q0A6</accession>
<protein>
    <submittedName>
        <fullName evidence="2">HD domain-containing protein</fullName>
    </submittedName>
</protein>
<organism evidence="2 3">
    <name type="scientific">Polyangium spumosum</name>
    <dbReference type="NCBI Taxonomy" id="889282"/>
    <lineage>
        <taxon>Bacteria</taxon>
        <taxon>Pseudomonadati</taxon>
        <taxon>Myxococcota</taxon>
        <taxon>Polyangia</taxon>
        <taxon>Polyangiales</taxon>
        <taxon>Polyangiaceae</taxon>
        <taxon>Polyangium</taxon>
    </lineage>
</organism>
<dbReference type="RefSeq" id="WP_153822532.1">
    <property type="nucleotide sequence ID" value="NZ_WJIE01000008.1"/>
</dbReference>
<dbReference type="PANTHER" id="PTHR11373:SF4">
    <property type="entry name" value="DEOXYNUCLEOSIDE TRIPHOSPHATE TRIPHOSPHOHYDROLASE SAMHD1"/>
    <property type="match status" value="1"/>
</dbReference>
<comment type="caution">
    <text evidence="2">The sequence shown here is derived from an EMBL/GenBank/DDBJ whole genome shotgun (WGS) entry which is preliminary data.</text>
</comment>
<dbReference type="EMBL" id="WJIE01000008">
    <property type="protein sequence ID" value="MRG95724.1"/>
    <property type="molecule type" value="Genomic_DNA"/>
</dbReference>
<dbReference type="Proteomes" id="UP000440224">
    <property type="component" value="Unassembled WGS sequence"/>
</dbReference>
<evidence type="ECO:0000313" key="3">
    <source>
        <dbReference type="Proteomes" id="UP000440224"/>
    </source>
</evidence>
<evidence type="ECO:0000313" key="2">
    <source>
        <dbReference type="EMBL" id="MRG95724.1"/>
    </source>
</evidence>
<keyword evidence="3" id="KW-1185">Reference proteome</keyword>
<dbReference type="Gene3D" id="1.10.3210.10">
    <property type="entry name" value="Hypothetical protein af1432"/>
    <property type="match status" value="1"/>
</dbReference>
<dbReference type="InterPro" id="IPR045509">
    <property type="entry name" value="HD_assoc_2"/>
</dbReference>
<dbReference type="PROSITE" id="PS51831">
    <property type="entry name" value="HD"/>
    <property type="match status" value="1"/>
</dbReference>
<dbReference type="Pfam" id="PF19276">
    <property type="entry name" value="HD_assoc_2"/>
    <property type="match status" value="1"/>
</dbReference>
<dbReference type="GO" id="GO:0006203">
    <property type="term" value="P:dGTP catabolic process"/>
    <property type="evidence" value="ECO:0007669"/>
    <property type="project" value="TreeGrafter"/>
</dbReference>
<dbReference type="AlphaFoldDB" id="A0A6N7Q0A6"/>